<dbReference type="Proteomes" id="UP001231649">
    <property type="component" value="Chromosome 12"/>
</dbReference>
<comment type="caution">
    <text evidence="1">The sequence shown here is derived from an EMBL/GenBank/DDBJ whole genome shotgun (WGS) entry which is preliminary data.</text>
</comment>
<name>A0ACC2R530_9NEOP</name>
<reference evidence="1" key="1">
    <citation type="submission" date="2023-03" db="EMBL/GenBank/DDBJ databases">
        <title>Chromosome-level genomes of two armyworms, Mythimna separata and Mythimna loreyi, provide insights into the biosynthesis and reception of sex pheromones.</title>
        <authorList>
            <person name="Zhao H."/>
        </authorList>
    </citation>
    <scope>NUCLEOTIDE SEQUENCE</scope>
    <source>
        <strain evidence="1">BeijingLab</strain>
    </source>
</reference>
<gene>
    <name evidence="1" type="ORF">PYW08_002081</name>
</gene>
<proteinExistence type="predicted"/>
<protein>
    <submittedName>
        <fullName evidence="1">Uncharacterized protein</fullName>
    </submittedName>
</protein>
<sequence>MSDIYLRRLWLTHLSHQRWAVYKNAVPVPSMVDNFHKQYEALMEPYPTDTQIAQTHTHTHDEQIGYVNPDKPAHSGH</sequence>
<keyword evidence="2" id="KW-1185">Reference proteome</keyword>
<dbReference type="EMBL" id="CM056788">
    <property type="protein sequence ID" value="KAJ8730668.1"/>
    <property type="molecule type" value="Genomic_DNA"/>
</dbReference>
<accession>A0ACC2R530</accession>
<evidence type="ECO:0000313" key="1">
    <source>
        <dbReference type="EMBL" id="KAJ8730668.1"/>
    </source>
</evidence>
<evidence type="ECO:0000313" key="2">
    <source>
        <dbReference type="Proteomes" id="UP001231649"/>
    </source>
</evidence>
<organism evidence="1 2">
    <name type="scientific">Mythimna loreyi</name>
    <dbReference type="NCBI Taxonomy" id="667449"/>
    <lineage>
        <taxon>Eukaryota</taxon>
        <taxon>Metazoa</taxon>
        <taxon>Ecdysozoa</taxon>
        <taxon>Arthropoda</taxon>
        <taxon>Hexapoda</taxon>
        <taxon>Insecta</taxon>
        <taxon>Pterygota</taxon>
        <taxon>Neoptera</taxon>
        <taxon>Endopterygota</taxon>
        <taxon>Lepidoptera</taxon>
        <taxon>Glossata</taxon>
        <taxon>Ditrysia</taxon>
        <taxon>Noctuoidea</taxon>
        <taxon>Noctuidae</taxon>
        <taxon>Noctuinae</taxon>
        <taxon>Hadenini</taxon>
        <taxon>Mythimna</taxon>
    </lineage>
</organism>